<dbReference type="InParanoid" id="A0A0C2SJP3"/>
<keyword evidence="1" id="KW-0227">DNA damage</keyword>
<dbReference type="GO" id="GO:0000723">
    <property type="term" value="P:telomere maintenance"/>
    <property type="evidence" value="ECO:0007669"/>
    <property type="project" value="InterPro"/>
</dbReference>
<gene>
    <name evidence="3" type="ORF">M378DRAFT_56045</name>
</gene>
<dbReference type="EMBL" id="KN818926">
    <property type="protein sequence ID" value="KIL54129.1"/>
    <property type="molecule type" value="Genomic_DNA"/>
</dbReference>
<dbReference type="SUPFAM" id="SSF52540">
    <property type="entry name" value="P-loop containing nucleoside triphosphate hydrolases"/>
    <property type="match status" value="1"/>
</dbReference>
<evidence type="ECO:0000259" key="2">
    <source>
        <dbReference type="Pfam" id="PF05970"/>
    </source>
</evidence>
<dbReference type="EC" id="5.6.2.3" evidence="1"/>
<feature type="non-terminal residue" evidence="3">
    <location>
        <position position="157"/>
    </location>
</feature>
<reference evidence="3 4" key="1">
    <citation type="submission" date="2014-04" db="EMBL/GenBank/DDBJ databases">
        <title>Evolutionary Origins and Diversification of the Mycorrhizal Mutualists.</title>
        <authorList>
            <consortium name="DOE Joint Genome Institute"/>
            <consortium name="Mycorrhizal Genomics Consortium"/>
            <person name="Kohler A."/>
            <person name="Kuo A."/>
            <person name="Nagy L.G."/>
            <person name="Floudas D."/>
            <person name="Copeland A."/>
            <person name="Barry K.W."/>
            <person name="Cichocki N."/>
            <person name="Veneault-Fourrey C."/>
            <person name="LaButti K."/>
            <person name="Lindquist E.A."/>
            <person name="Lipzen A."/>
            <person name="Lundell T."/>
            <person name="Morin E."/>
            <person name="Murat C."/>
            <person name="Riley R."/>
            <person name="Ohm R."/>
            <person name="Sun H."/>
            <person name="Tunlid A."/>
            <person name="Henrissat B."/>
            <person name="Grigoriev I.V."/>
            <person name="Hibbett D.S."/>
            <person name="Martin F."/>
        </authorList>
    </citation>
    <scope>NUCLEOTIDE SEQUENCE [LARGE SCALE GENOMIC DNA]</scope>
    <source>
        <strain evidence="3 4">Koide BX008</strain>
    </source>
</reference>
<keyword evidence="1" id="KW-0347">Helicase</keyword>
<keyword evidence="1" id="KW-0067">ATP-binding</keyword>
<evidence type="ECO:0000256" key="1">
    <source>
        <dbReference type="RuleBase" id="RU363044"/>
    </source>
</evidence>
<feature type="non-terminal residue" evidence="3">
    <location>
        <position position="1"/>
    </location>
</feature>
<dbReference type="InterPro" id="IPR027417">
    <property type="entry name" value="P-loop_NTPase"/>
</dbReference>
<dbReference type="GO" id="GO:0005524">
    <property type="term" value="F:ATP binding"/>
    <property type="evidence" value="ECO:0007669"/>
    <property type="project" value="UniProtKB-KW"/>
</dbReference>
<dbReference type="GO" id="GO:0043139">
    <property type="term" value="F:5'-3' DNA helicase activity"/>
    <property type="evidence" value="ECO:0007669"/>
    <property type="project" value="UniProtKB-EC"/>
</dbReference>
<organism evidence="3 4">
    <name type="scientific">Amanita muscaria (strain Koide BX008)</name>
    <dbReference type="NCBI Taxonomy" id="946122"/>
    <lineage>
        <taxon>Eukaryota</taxon>
        <taxon>Fungi</taxon>
        <taxon>Dikarya</taxon>
        <taxon>Basidiomycota</taxon>
        <taxon>Agaricomycotina</taxon>
        <taxon>Agaricomycetes</taxon>
        <taxon>Agaricomycetidae</taxon>
        <taxon>Agaricales</taxon>
        <taxon>Pluteineae</taxon>
        <taxon>Amanitaceae</taxon>
        <taxon>Amanita</taxon>
    </lineage>
</organism>
<dbReference type="GO" id="GO:0006281">
    <property type="term" value="P:DNA repair"/>
    <property type="evidence" value="ECO:0007669"/>
    <property type="project" value="UniProtKB-KW"/>
</dbReference>
<comment type="catalytic activity">
    <reaction evidence="1">
        <text>ATP + H2O = ADP + phosphate + H(+)</text>
        <dbReference type="Rhea" id="RHEA:13065"/>
        <dbReference type="ChEBI" id="CHEBI:15377"/>
        <dbReference type="ChEBI" id="CHEBI:15378"/>
        <dbReference type="ChEBI" id="CHEBI:30616"/>
        <dbReference type="ChEBI" id="CHEBI:43474"/>
        <dbReference type="ChEBI" id="CHEBI:456216"/>
        <dbReference type="EC" id="5.6.2.3"/>
    </reaction>
</comment>
<dbReference type="OrthoDB" id="432234at2759"/>
<dbReference type="Pfam" id="PF05970">
    <property type="entry name" value="PIF1"/>
    <property type="match status" value="1"/>
</dbReference>
<dbReference type="Gene3D" id="3.40.50.300">
    <property type="entry name" value="P-loop containing nucleotide triphosphate hydrolases"/>
    <property type="match status" value="1"/>
</dbReference>
<dbReference type="PANTHER" id="PTHR47642">
    <property type="entry name" value="ATP-DEPENDENT DNA HELICASE"/>
    <property type="match status" value="1"/>
</dbReference>
<keyword evidence="1" id="KW-0547">Nucleotide-binding</keyword>
<protein>
    <recommendedName>
        <fullName evidence="1">ATP-dependent DNA helicase</fullName>
        <ecNumber evidence="1">5.6.2.3</ecNumber>
    </recommendedName>
</protein>
<feature type="domain" description="DNA helicase Pif1-like DEAD-box helicase" evidence="2">
    <location>
        <begin position="32"/>
        <end position="150"/>
    </location>
</feature>
<keyword evidence="1" id="KW-0378">Hydrolase</keyword>
<dbReference type="InterPro" id="IPR010285">
    <property type="entry name" value="DNA_helicase_pif1-like_DEAD"/>
</dbReference>
<dbReference type="InterPro" id="IPR051055">
    <property type="entry name" value="PIF1_helicase"/>
</dbReference>
<evidence type="ECO:0000313" key="4">
    <source>
        <dbReference type="Proteomes" id="UP000054549"/>
    </source>
</evidence>
<keyword evidence="1" id="KW-0233">DNA recombination</keyword>
<proteinExistence type="inferred from homology"/>
<accession>A0A0C2SJP3</accession>
<sequence>NTVKIVDKSYLERKYYTTEHECTINSVCQQFKLNEVQERAFKIVAHHLVIPHSDQLKMYIGGMGGTGKSQVIKAISCYFSSRNEASRFIIVAPTGTAAALLGGSTYHSVFGINEKLGGSTAKILAQVRTRLSGVDYIFLDELSMLSAHDLYKISAQL</sequence>
<dbReference type="GO" id="GO:0016887">
    <property type="term" value="F:ATP hydrolysis activity"/>
    <property type="evidence" value="ECO:0007669"/>
    <property type="project" value="RHEA"/>
</dbReference>
<keyword evidence="1" id="KW-0234">DNA repair</keyword>
<evidence type="ECO:0000313" key="3">
    <source>
        <dbReference type="EMBL" id="KIL54129.1"/>
    </source>
</evidence>
<name>A0A0C2SJP3_AMAMK</name>
<dbReference type="GO" id="GO:0006310">
    <property type="term" value="P:DNA recombination"/>
    <property type="evidence" value="ECO:0007669"/>
    <property type="project" value="UniProtKB-KW"/>
</dbReference>
<dbReference type="HOGENOM" id="CLU_001613_2_0_1"/>
<dbReference type="AlphaFoldDB" id="A0A0C2SJP3"/>
<comment type="similarity">
    <text evidence="1">Belongs to the helicase family.</text>
</comment>
<keyword evidence="4" id="KW-1185">Reference proteome</keyword>
<dbReference type="Proteomes" id="UP000054549">
    <property type="component" value="Unassembled WGS sequence"/>
</dbReference>
<comment type="cofactor">
    <cofactor evidence="1">
        <name>Mg(2+)</name>
        <dbReference type="ChEBI" id="CHEBI:18420"/>
    </cofactor>
</comment>